<keyword evidence="2" id="KW-0732">Signal</keyword>
<dbReference type="AlphaFoldDB" id="A0A0J9BXQ3"/>
<comment type="caution">
    <text evidence="3">The sequence shown here is derived from an EMBL/GenBank/DDBJ whole genome shotgun (WGS) entry which is preliminary data.</text>
</comment>
<proteinExistence type="predicted"/>
<reference evidence="3 4" key="1">
    <citation type="submission" date="2011-04" db="EMBL/GenBank/DDBJ databases">
        <title>The Genome Sequence of Clostridium citroniae WAL-19142.</title>
        <authorList>
            <consortium name="The Broad Institute Genome Sequencing Platform"/>
            <person name="Earl A."/>
            <person name="Ward D."/>
            <person name="Feldgarden M."/>
            <person name="Gevers D."/>
            <person name="Warren Y.A."/>
            <person name="Tyrrell K.L."/>
            <person name="Citron D.M."/>
            <person name="Goldstein E.J."/>
            <person name="Daigneault M."/>
            <person name="Allen-Vercoe E."/>
            <person name="Young S.K."/>
            <person name="Zeng Q."/>
            <person name="Gargeya S."/>
            <person name="Fitzgerald M."/>
            <person name="Haas B."/>
            <person name="Abouelleil A."/>
            <person name="Alvarado L."/>
            <person name="Arachchi H.M."/>
            <person name="Berlin A."/>
            <person name="Brown A."/>
            <person name="Chapman S.B."/>
            <person name="Chen Z."/>
            <person name="Dunbar C."/>
            <person name="Freedman E."/>
            <person name="Gearin G."/>
            <person name="Gellesch M."/>
            <person name="Goldberg J."/>
            <person name="Griggs A."/>
            <person name="Gujja S."/>
            <person name="Heilman E.R."/>
            <person name="Heiman D."/>
            <person name="Howarth C."/>
            <person name="Larson L."/>
            <person name="Lui A."/>
            <person name="MacDonald P.J."/>
            <person name="Mehta T."/>
            <person name="Montmayeur A."/>
            <person name="Murphy C."/>
            <person name="Neiman D."/>
            <person name="Pearson M."/>
            <person name="Priest M."/>
            <person name="Roberts A."/>
            <person name="Saif S."/>
            <person name="Shea T."/>
            <person name="Shenoy N."/>
            <person name="Sisk P."/>
            <person name="Stolte C."/>
            <person name="Sykes S."/>
            <person name="White J."/>
            <person name="Yandava C."/>
            <person name="Wortman J."/>
            <person name="Nusbaum C."/>
            <person name="Birren B."/>
        </authorList>
    </citation>
    <scope>NUCLEOTIDE SEQUENCE [LARGE SCALE GENOMIC DNA]</scope>
    <source>
        <strain evidence="3 4">WAL-19142</strain>
    </source>
</reference>
<evidence type="ECO:0000256" key="1">
    <source>
        <dbReference type="SAM" id="MobiDB-lite"/>
    </source>
</evidence>
<organism evidence="3 4">
    <name type="scientific">[Clostridium] citroniae WAL-19142</name>
    <dbReference type="NCBI Taxonomy" id="742734"/>
    <lineage>
        <taxon>Bacteria</taxon>
        <taxon>Bacillati</taxon>
        <taxon>Bacillota</taxon>
        <taxon>Clostridia</taxon>
        <taxon>Lachnospirales</taxon>
        <taxon>Lachnospiraceae</taxon>
        <taxon>Enterocloster</taxon>
    </lineage>
</organism>
<feature type="chain" id="PRO_5038784137" evidence="2">
    <location>
        <begin position="24"/>
        <end position="228"/>
    </location>
</feature>
<evidence type="ECO:0000313" key="3">
    <source>
        <dbReference type="EMBL" id="KMW16974.1"/>
    </source>
</evidence>
<accession>A0A0J9BXQ3</accession>
<evidence type="ECO:0000313" key="4">
    <source>
        <dbReference type="Proteomes" id="UP000037392"/>
    </source>
</evidence>
<feature type="signal peptide" evidence="2">
    <location>
        <begin position="1"/>
        <end position="23"/>
    </location>
</feature>
<dbReference type="PATRIC" id="fig|742734.4.peg.3893"/>
<dbReference type="EMBL" id="ADLK01000028">
    <property type="protein sequence ID" value="KMW16974.1"/>
    <property type="molecule type" value="Genomic_DNA"/>
</dbReference>
<protein>
    <submittedName>
        <fullName evidence="3">Uncharacterized protein</fullName>
    </submittedName>
</protein>
<dbReference type="Proteomes" id="UP000037392">
    <property type="component" value="Unassembled WGS sequence"/>
</dbReference>
<sequence length="228" mass="23084">MMKKRIAAMALIAALAASQTVCSYGANSPGTGPVIGDNSGDSEYDIGERVDSVTGGGSTSGSSSVTGSGQGANAVEIGVGQTAGETAVTTNSRGQAVVGNTALEFVQGGGSAVAGLPEIAVNAINGINNGQPLNQVVPGVDLTGYNALVGTHAIVTKDAATNTEKAGLVEVPLYVPNLVDGLGEVQVLFYNNLTGTWTLIQPNRIDTASKMLWFNIPNSGTLSVIYKR</sequence>
<feature type="region of interest" description="Disordered" evidence="1">
    <location>
        <begin position="29"/>
        <end position="71"/>
    </location>
</feature>
<name>A0A0J9BXQ3_9FIRM</name>
<evidence type="ECO:0000256" key="2">
    <source>
        <dbReference type="SAM" id="SignalP"/>
    </source>
</evidence>
<gene>
    <name evidence="3" type="ORF">HMPREF9470_03627</name>
</gene>